<accession>X1Q3X5</accession>
<proteinExistence type="predicted"/>
<protein>
    <submittedName>
        <fullName evidence="1">Uncharacterized protein</fullName>
    </submittedName>
</protein>
<sequence length="43" mass="4959">MIDPEDPTRKWEIVLDSDIRVVSLKDAGKVTKTEEGMKDARRE</sequence>
<reference evidence="1" key="1">
    <citation type="journal article" date="2014" name="Front. Microbiol.">
        <title>High frequency of phylogenetically diverse reductive dehalogenase-homologous genes in deep subseafloor sedimentary metagenomes.</title>
        <authorList>
            <person name="Kawai M."/>
            <person name="Futagami T."/>
            <person name="Toyoda A."/>
            <person name="Takaki Y."/>
            <person name="Nishi S."/>
            <person name="Hori S."/>
            <person name="Arai W."/>
            <person name="Tsubouchi T."/>
            <person name="Morono Y."/>
            <person name="Uchiyama I."/>
            <person name="Ito T."/>
            <person name="Fujiyama A."/>
            <person name="Inagaki F."/>
            <person name="Takami H."/>
        </authorList>
    </citation>
    <scope>NUCLEOTIDE SEQUENCE</scope>
    <source>
        <strain evidence="1">Expedition CK06-06</strain>
    </source>
</reference>
<name>X1Q3X5_9ZZZZ</name>
<comment type="caution">
    <text evidence="1">The sequence shown here is derived from an EMBL/GenBank/DDBJ whole genome shotgun (WGS) entry which is preliminary data.</text>
</comment>
<dbReference type="EMBL" id="BARW01001713">
    <property type="protein sequence ID" value="GAI62928.1"/>
    <property type="molecule type" value="Genomic_DNA"/>
</dbReference>
<organism evidence="1">
    <name type="scientific">marine sediment metagenome</name>
    <dbReference type="NCBI Taxonomy" id="412755"/>
    <lineage>
        <taxon>unclassified sequences</taxon>
        <taxon>metagenomes</taxon>
        <taxon>ecological metagenomes</taxon>
    </lineage>
</organism>
<dbReference type="AlphaFoldDB" id="X1Q3X5"/>
<gene>
    <name evidence="1" type="ORF">S12H4_05246</name>
</gene>
<evidence type="ECO:0000313" key="1">
    <source>
        <dbReference type="EMBL" id="GAI62928.1"/>
    </source>
</evidence>